<dbReference type="PANTHER" id="PTHR11085:SF10">
    <property type="entry name" value="NAD-DEPENDENT PROTEIN DEACYLASE SIRTUIN-5, MITOCHONDRIAL-RELATED"/>
    <property type="match status" value="1"/>
</dbReference>
<dbReference type="InterPro" id="IPR050134">
    <property type="entry name" value="NAD-dep_sirtuin_deacylases"/>
</dbReference>
<evidence type="ECO:0000256" key="2">
    <source>
        <dbReference type="ARBA" id="ARBA00022679"/>
    </source>
</evidence>
<dbReference type="PROSITE" id="PS50305">
    <property type="entry name" value="SIRTUIN"/>
    <property type="match status" value="1"/>
</dbReference>
<organism evidence="6 7">
    <name type="scientific">Shewanella decolorationis S12</name>
    <dbReference type="NCBI Taxonomy" id="1353536"/>
    <lineage>
        <taxon>Bacteria</taxon>
        <taxon>Pseudomonadati</taxon>
        <taxon>Pseudomonadota</taxon>
        <taxon>Gammaproteobacteria</taxon>
        <taxon>Alteromonadales</taxon>
        <taxon>Shewanellaceae</taxon>
        <taxon>Shewanella</taxon>
    </lineage>
</organism>
<keyword evidence="7" id="KW-1185">Reference proteome</keyword>
<evidence type="ECO:0000256" key="3">
    <source>
        <dbReference type="ARBA" id="ARBA00023027"/>
    </source>
</evidence>
<gene>
    <name evidence="6" type="ORF">SHD_3079</name>
</gene>
<dbReference type="SUPFAM" id="SSF52467">
    <property type="entry name" value="DHS-like NAD/FAD-binding domain"/>
    <property type="match status" value="1"/>
</dbReference>
<dbReference type="InterPro" id="IPR003000">
    <property type="entry name" value="Sirtuin"/>
</dbReference>
<accession>A0ABN0PJU8</accession>
<name>A0ABN0PJU8_9GAMM</name>
<dbReference type="Pfam" id="PF02146">
    <property type="entry name" value="SIR2"/>
    <property type="match status" value="1"/>
</dbReference>
<evidence type="ECO:0000256" key="4">
    <source>
        <dbReference type="PROSITE-ProRule" id="PRU00236"/>
    </source>
</evidence>
<comment type="caution">
    <text evidence="4">Lacks conserved residue(s) required for the propagation of feature annotation.</text>
</comment>
<dbReference type="InterPro" id="IPR026591">
    <property type="entry name" value="Sirtuin_cat_small_dom_sf"/>
</dbReference>
<proteinExistence type="predicted"/>
<reference evidence="6 7" key="1">
    <citation type="journal article" date="2013" name="Genome Announc.">
        <title>Draft Genome Sequence of Shewanella decolorationis S12, a Dye-Degrading Bacterium Isolated from a Wastewater Treatment Plant.</title>
        <authorList>
            <person name="Xu M."/>
            <person name="Fang Y."/>
            <person name="Liu J."/>
            <person name="Chen X."/>
            <person name="Sun G."/>
            <person name="Guo J."/>
            <person name="Hua Z."/>
            <person name="Tu Q."/>
            <person name="Wu L."/>
            <person name="Zhou J."/>
            <person name="Liu X."/>
        </authorList>
    </citation>
    <scope>NUCLEOTIDE SEQUENCE [LARGE SCALE GENOMIC DNA]</scope>
    <source>
        <strain evidence="6 7">S12</strain>
    </source>
</reference>
<feature type="domain" description="Deacetylase sirtuin-type" evidence="5">
    <location>
        <begin position="4"/>
        <end position="245"/>
    </location>
</feature>
<keyword evidence="3" id="KW-0520">NAD</keyword>
<sequence>MKYAQNCSIKNHDILGEVILNKPEIDPNHIVVFTGAGISADQLATFTDDNGLWLKYRVEEVSSAHALKAYPEKVIDFYNFRKQEVLSAHPNPAHIAIAELEKKYRVSVVTSNVDNLHERAGSTQVYHVHGSLFEARHLESDISFSIGDRLYSLENNERPHVVLYGEQVPNLYEVKKLFQTASKVLIVGTSLTVKPVCNLPKYARGRAEKILVSKHVNKRPYGFEFIPLDAIIAVPLIVKRWLNQH</sequence>
<evidence type="ECO:0000313" key="6">
    <source>
        <dbReference type="EMBL" id="ESE40327.1"/>
    </source>
</evidence>
<protein>
    <recommendedName>
        <fullName evidence="1">protein acetyllysine N-acetyltransferase</fullName>
        <ecNumber evidence="1">2.3.1.286</ecNumber>
    </recommendedName>
</protein>
<dbReference type="Gene3D" id="3.30.1600.10">
    <property type="entry name" value="SIR2/SIRT2 'Small Domain"/>
    <property type="match status" value="1"/>
</dbReference>
<dbReference type="EMBL" id="AXZL01000072">
    <property type="protein sequence ID" value="ESE40327.1"/>
    <property type="molecule type" value="Genomic_DNA"/>
</dbReference>
<dbReference type="Proteomes" id="UP000017548">
    <property type="component" value="Unassembled WGS sequence"/>
</dbReference>
<evidence type="ECO:0000256" key="1">
    <source>
        <dbReference type="ARBA" id="ARBA00012928"/>
    </source>
</evidence>
<comment type="caution">
    <text evidence="6">The sequence shown here is derived from an EMBL/GenBank/DDBJ whole genome shotgun (WGS) entry which is preliminary data.</text>
</comment>
<evidence type="ECO:0000313" key="7">
    <source>
        <dbReference type="Proteomes" id="UP000017548"/>
    </source>
</evidence>
<evidence type="ECO:0000259" key="5">
    <source>
        <dbReference type="PROSITE" id="PS50305"/>
    </source>
</evidence>
<dbReference type="Gene3D" id="3.40.50.1220">
    <property type="entry name" value="TPP-binding domain"/>
    <property type="match status" value="1"/>
</dbReference>
<dbReference type="InterPro" id="IPR029035">
    <property type="entry name" value="DHS-like_NAD/FAD-binding_dom"/>
</dbReference>
<keyword evidence="2" id="KW-0808">Transferase</keyword>
<dbReference type="EC" id="2.3.1.286" evidence="1"/>
<dbReference type="InterPro" id="IPR026590">
    <property type="entry name" value="Ssirtuin_cat_dom"/>
</dbReference>
<dbReference type="PANTHER" id="PTHR11085">
    <property type="entry name" value="NAD-DEPENDENT PROTEIN DEACYLASE SIRTUIN-5, MITOCHONDRIAL-RELATED"/>
    <property type="match status" value="1"/>
</dbReference>